<evidence type="ECO:0000259" key="5">
    <source>
        <dbReference type="Pfam" id="PF00126"/>
    </source>
</evidence>
<evidence type="ECO:0000256" key="3">
    <source>
        <dbReference type="ARBA" id="ARBA00023125"/>
    </source>
</evidence>
<evidence type="ECO:0000256" key="2">
    <source>
        <dbReference type="ARBA" id="ARBA00023015"/>
    </source>
</evidence>
<dbReference type="Pfam" id="PF03466">
    <property type="entry name" value="LysR_substrate"/>
    <property type="match status" value="1"/>
</dbReference>
<dbReference type="Gene3D" id="1.10.10.10">
    <property type="entry name" value="Winged helix-like DNA-binding domain superfamily/Winged helix DNA-binding domain"/>
    <property type="match status" value="1"/>
</dbReference>
<evidence type="ECO:0000313" key="8">
    <source>
        <dbReference type="Proteomes" id="UP001059950"/>
    </source>
</evidence>
<comment type="similarity">
    <text evidence="1">Belongs to the LysR transcriptional regulatory family.</text>
</comment>
<name>A0ABY5GX68_9GAMM</name>
<dbReference type="PANTHER" id="PTHR30537:SF5">
    <property type="entry name" value="HTH-TYPE TRANSCRIPTIONAL ACTIVATOR TTDR-RELATED"/>
    <property type="match status" value="1"/>
</dbReference>
<keyword evidence="3" id="KW-0238">DNA-binding</keyword>
<dbReference type="Gene3D" id="3.40.190.290">
    <property type="match status" value="1"/>
</dbReference>
<keyword evidence="2" id="KW-0805">Transcription regulation</keyword>
<dbReference type="InterPro" id="IPR036388">
    <property type="entry name" value="WH-like_DNA-bd_sf"/>
</dbReference>
<dbReference type="SUPFAM" id="SSF53850">
    <property type="entry name" value="Periplasmic binding protein-like II"/>
    <property type="match status" value="1"/>
</dbReference>
<feature type="domain" description="HTH lysR-type" evidence="5">
    <location>
        <begin position="11"/>
        <end position="69"/>
    </location>
</feature>
<keyword evidence="4" id="KW-0804">Transcription</keyword>
<dbReference type="SUPFAM" id="SSF46785">
    <property type="entry name" value="Winged helix' DNA-binding domain"/>
    <property type="match status" value="1"/>
</dbReference>
<dbReference type="InterPro" id="IPR036390">
    <property type="entry name" value="WH_DNA-bd_sf"/>
</dbReference>
<dbReference type="EMBL" id="CP073344">
    <property type="protein sequence ID" value="UTW04038.1"/>
    <property type="molecule type" value="Genomic_DNA"/>
</dbReference>
<protein>
    <submittedName>
        <fullName evidence="7">LysR family transcriptional regulator</fullName>
    </submittedName>
</protein>
<feature type="domain" description="LysR substrate-binding" evidence="6">
    <location>
        <begin position="96"/>
        <end position="300"/>
    </location>
</feature>
<dbReference type="InterPro" id="IPR005119">
    <property type="entry name" value="LysR_subst-bd"/>
</dbReference>
<accession>A0ABY5GX68</accession>
<keyword evidence="8" id="KW-1185">Reference proteome</keyword>
<dbReference type="CDD" id="cd08422">
    <property type="entry name" value="PBP2_CrgA_like"/>
    <property type="match status" value="1"/>
</dbReference>
<evidence type="ECO:0000259" key="6">
    <source>
        <dbReference type="Pfam" id="PF03466"/>
    </source>
</evidence>
<dbReference type="PANTHER" id="PTHR30537">
    <property type="entry name" value="HTH-TYPE TRANSCRIPTIONAL REGULATOR"/>
    <property type="match status" value="1"/>
</dbReference>
<sequence>MNNNELIPLLTEMAVFVAVAEEQNFTKAAKKLAMATSSVSRSVNRLEQSLNIKLLERTTRQVRLSVAGEEVYQQCKHMLESAKAAIQAAQSTQDVTTGTLSIAAPKAFAKQILSPLVFDFCQLYPGIRVNLNATDRFIHPVSEDVDVIFRLIHQPLEGLIAKTLTHSALVMCASPAYLEGAGIPTHPHELIHHQCITLGEEAADDHWTLSKAQQKITIKIHQRFASNHSEIRKDAALRNMGITIFPDFAAQQEIQSGALIQVLPDWHISGNYQGQVILQYAQSRFIPNQIRAFVDYMVTVFGDLHPEKRNK</sequence>
<evidence type="ECO:0000313" key="7">
    <source>
        <dbReference type="EMBL" id="UTW04038.1"/>
    </source>
</evidence>
<dbReference type="Proteomes" id="UP001059950">
    <property type="component" value="Chromosome"/>
</dbReference>
<organism evidence="7 8">
    <name type="scientific">Amphritea atlantica</name>
    <dbReference type="NCBI Taxonomy" id="355243"/>
    <lineage>
        <taxon>Bacteria</taxon>
        <taxon>Pseudomonadati</taxon>
        <taxon>Pseudomonadota</taxon>
        <taxon>Gammaproteobacteria</taxon>
        <taxon>Oceanospirillales</taxon>
        <taxon>Oceanospirillaceae</taxon>
        <taxon>Amphritea</taxon>
    </lineage>
</organism>
<dbReference type="InterPro" id="IPR000847">
    <property type="entry name" value="LysR_HTH_N"/>
</dbReference>
<proteinExistence type="inferred from homology"/>
<evidence type="ECO:0000256" key="4">
    <source>
        <dbReference type="ARBA" id="ARBA00023163"/>
    </source>
</evidence>
<reference evidence="7" key="1">
    <citation type="submission" date="2021-04" db="EMBL/GenBank/DDBJ databases">
        <title>Oceanospirillales bacteria with DddD are important DMSP degraders in coastal seawater.</title>
        <authorList>
            <person name="Liu J."/>
        </authorList>
    </citation>
    <scope>NUCLEOTIDE SEQUENCE</scope>
    <source>
        <strain evidence="7">GY6</strain>
    </source>
</reference>
<dbReference type="InterPro" id="IPR058163">
    <property type="entry name" value="LysR-type_TF_proteobact-type"/>
</dbReference>
<gene>
    <name evidence="7" type="ORF">KDX31_03190</name>
</gene>
<dbReference type="Pfam" id="PF00126">
    <property type="entry name" value="HTH_1"/>
    <property type="match status" value="1"/>
</dbReference>
<evidence type="ECO:0000256" key="1">
    <source>
        <dbReference type="ARBA" id="ARBA00009437"/>
    </source>
</evidence>